<dbReference type="AlphaFoldDB" id="A0A0R2AET8"/>
<dbReference type="PATRIC" id="fig|1423813.3.peg.1608"/>
<dbReference type="Proteomes" id="UP000051733">
    <property type="component" value="Unassembled WGS sequence"/>
</dbReference>
<sequence length="105" mass="12290">MLKPCIDNEIVPNQNELIEHIEQLIFYLDRSNVHHELFSQGDIVKLTREVIITYQCDRDVFDTALDYAIDGLNRHKESRRYQFVVNLMTSISEGIEISAAENKHK</sequence>
<accession>A0A0R2AET8</accession>
<proteinExistence type="predicted"/>
<keyword evidence="2" id="KW-1185">Reference proteome</keyword>
<gene>
    <name evidence="1" type="ORF">FC26_GL001582</name>
</gene>
<dbReference type="RefSeq" id="WP_057778721.1">
    <property type="nucleotide sequence ID" value="NZ_AYYY01000025.1"/>
</dbReference>
<evidence type="ECO:0000313" key="1">
    <source>
        <dbReference type="EMBL" id="KRM61507.1"/>
    </source>
</evidence>
<protein>
    <submittedName>
        <fullName evidence="1">Uncharacterized protein</fullName>
    </submittedName>
</protein>
<dbReference type="STRING" id="1423813.FC26_GL001582"/>
<comment type="caution">
    <text evidence="1">The sequence shown here is derived from an EMBL/GenBank/DDBJ whole genome shotgun (WGS) entry which is preliminary data.</text>
</comment>
<organism evidence="1 2">
    <name type="scientific">Paucilactobacillus vaccinostercus DSM 20634</name>
    <dbReference type="NCBI Taxonomy" id="1423813"/>
    <lineage>
        <taxon>Bacteria</taxon>
        <taxon>Bacillati</taxon>
        <taxon>Bacillota</taxon>
        <taxon>Bacilli</taxon>
        <taxon>Lactobacillales</taxon>
        <taxon>Lactobacillaceae</taxon>
        <taxon>Paucilactobacillus</taxon>
    </lineage>
</organism>
<reference evidence="1 2" key="1">
    <citation type="journal article" date="2015" name="Genome Announc.">
        <title>Expanding the biotechnology potential of lactobacilli through comparative genomics of 213 strains and associated genera.</title>
        <authorList>
            <person name="Sun Z."/>
            <person name="Harris H.M."/>
            <person name="McCann A."/>
            <person name="Guo C."/>
            <person name="Argimon S."/>
            <person name="Zhang W."/>
            <person name="Yang X."/>
            <person name="Jeffery I.B."/>
            <person name="Cooney J.C."/>
            <person name="Kagawa T.F."/>
            <person name="Liu W."/>
            <person name="Song Y."/>
            <person name="Salvetti E."/>
            <person name="Wrobel A."/>
            <person name="Rasinkangas P."/>
            <person name="Parkhill J."/>
            <person name="Rea M.C."/>
            <person name="O'Sullivan O."/>
            <person name="Ritari J."/>
            <person name="Douillard F.P."/>
            <person name="Paul Ross R."/>
            <person name="Yang R."/>
            <person name="Briner A.E."/>
            <person name="Felis G.E."/>
            <person name="de Vos W.M."/>
            <person name="Barrangou R."/>
            <person name="Klaenhammer T.R."/>
            <person name="Caufield P.W."/>
            <person name="Cui Y."/>
            <person name="Zhang H."/>
            <person name="O'Toole P.W."/>
        </authorList>
    </citation>
    <scope>NUCLEOTIDE SEQUENCE [LARGE SCALE GENOMIC DNA]</scope>
    <source>
        <strain evidence="1 2">DSM 20634</strain>
    </source>
</reference>
<dbReference type="EMBL" id="AYYY01000025">
    <property type="protein sequence ID" value="KRM61507.1"/>
    <property type="molecule type" value="Genomic_DNA"/>
</dbReference>
<name>A0A0R2AET8_9LACO</name>
<evidence type="ECO:0000313" key="2">
    <source>
        <dbReference type="Proteomes" id="UP000051733"/>
    </source>
</evidence>